<evidence type="ECO:0000256" key="8">
    <source>
        <dbReference type="ARBA" id="ARBA00022989"/>
    </source>
</evidence>
<evidence type="ECO:0000256" key="6">
    <source>
        <dbReference type="ARBA" id="ARBA00022692"/>
    </source>
</evidence>
<evidence type="ECO:0000256" key="1">
    <source>
        <dbReference type="ARBA" id="ARBA00004477"/>
    </source>
</evidence>
<feature type="transmembrane region" description="Helical" evidence="10">
    <location>
        <begin position="389"/>
        <end position="406"/>
    </location>
</feature>
<evidence type="ECO:0000256" key="3">
    <source>
        <dbReference type="ARBA" id="ARBA00008715"/>
    </source>
</evidence>
<keyword evidence="12" id="KW-1185">Reference proteome</keyword>
<keyword evidence="8 10" id="KW-1133">Transmembrane helix</keyword>
<organism evidence="12">
    <name type="scientific">Selaginella moellendorffii</name>
    <name type="common">Spikemoss</name>
    <dbReference type="NCBI Taxonomy" id="88036"/>
    <lineage>
        <taxon>Eukaryota</taxon>
        <taxon>Viridiplantae</taxon>
        <taxon>Streptophyta</taxon>
        <taxon>Embryophyta</taxon>
        <taxon>Tracheophyta</taxon>
        <taxon>Lycopodiopsida</taxon>
        <taxon>Selaginellales</taxon>
        <taxon>Selaginellaceae</taxon>
        <taxon>Selaginella</taxon>
    </lineage>
</organism>
<dbReference type="eggNOG" id="KOG2575">
    <property type="taxonomic scope" value="Eukaryota"/>
</dbReference>
<dbReference type="UniPathway" id="UPA00378"/>
<dbReference type="GO" id="GO:0006488">
    <property type="term" value="P:dolichol-linked oligosaccharide biosynthetic process"/>
    <property type="evidence" value="ECO:0000318"/>
    <property type="project" value="GO_Central"/>
</dbReference>
<dbReference type="AlphaFoldDB" id="D8SCH8"/>
<dbReference type="GO" id="GO:0042281">
    <property type="term" value="F:dolichyl pyrophosphate Man9GlcNAc2 alpha-1,3-glucosyltransferase activity"/>
    <property type="evidence" value="ECO:0000318"/>
    <property type="project" value="GO_Central"/>
</dbReference>
<dbReference type="OMA" id="FQVPPMH"/>
<dbReference type="Proteomes" id="UP000001514">
    <property type="component" value="Unassembled WGS sequence"/>
</dbReference>
<comment type="subcellular location">
    <subcellularLocation>
        <location evidence="1 10">Endoplasmic reticulum membrane</location>
        <topology evidence="1 10">Multi-pass membrane protein</topology>
    </subcellularLocation>
</comment>
<dbReference type="Pfam" id="PF03155">
    <property type="entry name" value="Alg6_Alg8"/>
    <property type="match status" value="1"/>
</dbReference>
<feature type="transmembrane region" description="Helical" evidence="10">
    <location>
        <begin position="12"/>
        <end position="30"/>
    </location>
</feature>
<feature type="transmembrane region" description="Helical" evidence="10">
    <location>
        <begin position="175"/>
        <end position="200"/>
    </location>
</feature>
<evidence type="ECO:0000256" key="2">
    <source>
        <dbReference type="ARBA" id="ARBA00004922"/>
    </source>
</evidence>
<keyword evidence="5 10" id="KW-0808">Transferase</keyword>
<feature type="transmembrane region" description="Helical" evidence="10">
    <location>
        <begin position="149"/>
        <end position="169"/>
    </location>
</feature>
<keyword evidence="4 10" id="KW-0328">Glycosyltransferase</keyword>
<dbReference type="KEGG" id="smo:SELMODRAFT_452924"/>
<gene>
    <name evidence="11" type="primary">GT57A1</name>
    <name evidence="11" type="ORF">SELMODRAFT_452924</name>
</gene>
<keyword evidence="9 10" id="KW-0472">Membrane</keyword>
<feature type="transmembrane region" description="Helical" evidence="10">
    <location>
        <begin position="115"/>
        <end position="137"/>
    </location>
</feature>
<evidence type="ECO:0000256" key="5">
    <source>
        <dbReference type="ARBA" id="ARBA00022679"/>
    </source>
</evidence>
<dbReference type="InterPro" id="IPR004856">
    <property type="entry name" value="Glyco_trans_ALG6/ALG8"/>
</dbReference>
<dbReference type="Gramene" id="EFJ17714">
    <property type="protein sequence ID" value="EFJ17714"/>
    <property type="gene ID" value="SELMODRAFT_452924"/>
</dbReference>
<feature type="transmembrane region" description="Helical" evidence="10">
    <location>
        <begin position="298"/>
        <end position="316"/>
    </location>
</feature>
<dbReference type="PANTHER" id="PTHR12413">
    <property type="entry name" value="DOLICHYL GLYCOSYLTRANSFERASE"/>
    <property type="match status" value="1"/>
</dbReference>
<comment type="pathway">
    <text evidence="2 10">Protein modification; protein glycosylation.</text>
</comment>
<keyword evidence="7 10" id="KW-0256">Endoplasmic reticulum</keyword>
<feature type="transmembrane region" description="Helical" evidence="10">
    <location>
        <begin position="328"/>
        <end position="346"/>
    </location>
</feature>
<name>D8SCH8_SELML</name>
<dbReference type="GeneID" id="9657929"/>
<reference evidence="11 12" key="1">
    <citation type="journal article" date="2011" name="Science">
        <title>The Selaginella genome identifies genetic changes associated with the evolution of vascular plants.</title>
        <authorList>
            <person name="Banks J.A."/>
            <person name="Nishiyama T."/>
            <person name="Hasebe M."/>
            <person name="Bowman J.L."/>
            <person name="Gribskov M."/>
            <person name="dePamphilis C."/>
            <person name="Albert V.A."/>
            <person name="Aono N."/>
            <person name="Aoyama T."/>
            <person name="Ambrose B.A."/>
            <person name="Ashton N.W."/>
            <person name="Axtell M.J."/>
            <person name="Barker E."/>
            <person name="Barker M.S."/>
            <person name="Bennetzen J.L."/>
            <person name="Bonawitz N.D."/>
            <person name="Chapple C."/>
            <person name="Cheng C."/>
            <person name="Correa L.G."/>
            <person name="Dacre M."/>
            <person name="DeBarry J."/>
            <person name="Dreyer I."/>
            <person name="Elias M."/>
            <person name="Engstrom E.M."/>
            <person name="Estelle M."/>
            <person name="Feng L."/>
            <person name="Finet C."/>
            <person name="Floyd S.K."/>
            <person name="Frommer W.B."/>
            <person name="Fujita T."/>
            <person name="Gramzow L."/>
            <person name="Gutensohn M."/>
            <person name="Harholt J."/>
            <person name="Hattori M."/>
            <person name="Heyl A."/>
            <person name="Hirai T."/>
            <person name="Hiwatashi Y."/>
            <person name="Ishikawa M."/>
            <person name="Iwata M."/>
            <person name="Karol K.G."/>
            <person name="Koehler B."/>
            <person name="Kolukisaoglu U."/>
            <person name="Kubo M."/>
            <person name="Kurata T."/>
            <person name="Lalonde S."/>
            <person name="Li K."/>
            <person name="Li Y."/>
            <person name="Litt A."/>
            <person name="Lyons E."/>
            <person name="Manning G."/>
            <person name="Maruyama T."/>
            <person name="Michael T.P."/>
            <person name="Mikami K."/>
            <person name="Miyazaki S."/>
            <person name="Morinaga S."/>
            <person name="Murata T."/>
            <person name="Mueller-Roeber B."/>
            <person name="Nelson D.R."/>
            <person name="Obara M."/>
            <person name="Oguri Y."/>
            <person name="Olmstead R.G."/>
            <person name="Onodera N."/>
            <person name="Petersen B.L."/>
            <person name="Pils B."/>
            <person name="Prigge M."/>
            <person name="Rensing S.A."/>
            <person name="Riano-Pachon D.M."/>
            <person name="Roberts A.W."/>
            <person name="Sato Y."/>
            <person name="Scheller H.V."/>
            <person name="Schulz B."/>
            <person name="Schulz C."/>
            <person name="Shakirov E.V."/>
            <person name="Shibagaki N."/>
            <person name="Shinohara N."/>
            <person name="Shippen D.E."/>
            <person name="Soerensen I."/>
            <person name="Sotooka R."/>
            <person name="Sugimoto N."/>
            <person name="Sugita M."/>
            <person name="Sumikawa N."/>
            <person name="Tanurdzic M."/>
            <person name="Theissen G."/>
            <person name="Ulvskov P."/>
            <person name="Wakazuki S."/>
            <person name="Weng J.K."/>
            <person name="Willats W.W."/>
            <person name="Wipf D."/>
            <person name="Wolf P.G."/>
            <person name="Yang L."/>
            <person name="Zimmer A.D."/>
            <person name="Zhu Q."/>
            <person name="Mitros T."/>
            <person name="Hellsten U."/>
            <person name="Loque D."/>
            <person name="Otillar R."/>
            <person name="Salamov A."/>
            <person name="Schmutz J."/>
            <person name="Shapiro H."/>
            <person name="Lindquist E."/>
            <person name="Lucas S."/>
            <person name="Rokhsar D."/>
            <person name="Grigoriev I.V."/>
        </authorList>
    </citation>
    <scope>NUCLEOTIDE SEQUENCE [LARGE SCALE GENOMIC DNA]</scope>
</reference>
<evidence type="ECO:0000256" key="10">
    <source>
        <dbReference type="RuleBase" id="RU363110"/>
    </source>
</evidence>
<evidence type="ECO:0000256" key="4">
    <source>
        <dbReference type="ARBA" id="ARBA00022676"/>
    </source>
</evidence>
<keyword evidence="6 10" id="KW-0812">Transmembrane</keyword>
<comment type="similarity">
    <text evidence="3 10">Belongs to the ALG6/ALG8 glucosyltransferase family.</text>
</comment>
<evidence type="ECO:0000313" key="12">
    <source>
        <dbReference type="Proteomes" id="UP000001514"/>
    </source>
</evidence>
<evidence type="ECO:0000256" key="9">
    <source>
        <dbReference type="ARBA" id="ARBA00023136"/>
    </source>
</evidence>
<dbReference type="OrthoDB" id="4983at2759"/>
<dbReference type="EMBL" id="GL377612">
    <property type="protein sequence ID" value="EFJ17714.1"/>
    <property type="molecule type" value="Genomic_DNA"/>
</dbReference>
<dbReference type="InParanoid" id="D8SCH8"/>
<dbReference type="GO" id="GO:0005789">
    <property type="term" value="C:endoplasmic reticulum membrane"/>
    <property type="evidence" value="ECO:0000318"/>
    <property type="project" value="GO_Central"/>
</dbReference>
<dbReference type="EC" id="2.4.1.-" evidence="10"/>
<dbReference type="HOGENOM" id="CLU_008110_3_0_1"/>
<evidence type="ECO:0000256" key="7">
    <source>
        <dbReference type="ARBA" id="ARBA00022824"/>
    </source>
</evidence>
<accession>D8SCH8</accession>
<feature type="transmembrane region" description="Helical" evidence="10">
    <location>
        <begin position="442"/>
        <end position="461"/>
    </location>
</feature>
<dbReference type="STRING" id="88036.D8SCH8"/>
<sequence>MRDAPSFRASAIFIAAVAVLIRLLTGLHSYSGAGNPPKYGDYEAQRHWMELTINLPVSDWYRNTTDNDLGYWGLDYPPLTAYQSYIHGVFMRKFDEQSVALHSSRGYESLHSKVLMRWTVVLSDLAIFFPAAIAFVAAYYRQRSHEERVWVLALILLQPALILIDHGHFQYNCLSLGLAIGAAAAVISRWEIVACVLFSLSLNHKQMSMYYAPAFFSHLLGISLRKKYPVLNVLKLGAAVLSTFALCWWPFLHSREAVLQVLSRLVPIHRGLFEDYVSNFWCVSNLLIKWKQLLPDRVLVQLAFVATLACILPSMLQQILRPSRRGFLLAMFNCSFAFYFFSYQVHEKSILLPVIPGTLLALDEPLVWRWLIPGALMSMFPLLVRDGLLLPYFALLLLFFLGFVPLRSFNPVAASSLLGGFVLHLAYLLLDPPARYPYLFEAFIATYTFAYFAAIFLYTNYRQWSRSRVLSSTQKRKKKV</sequence>
<dbReference type="PANTHER" id="PTHR12413:SF1">
    <property type="entry name" value="DOLICHYL PYROPHOSPHATE MAN9GLCNAC2 ALPHA-1,3-GLUCOSYLTRANSFERASE"/>
    <property type="match status" value="1"/>
</dbReference>
<feature type="transmembrane region" description="Helical" evidence="10">
    <location>
        <begin position="412"/>
        <end position="430"/>
    </location>
</feature>
<protein>
    <recommendedName>
        <fullName evidence="10">Alpha-1,3-glucosyltransferase</fullName>
        <ecNumber evidence="10">2.4.1.-</ecNumber>
    </recommendedName>
</protein>
<proteinExistence type="inferred from homology"/>
<feature type="transmembrane region" description="Helical" evidence="10">
    <location>
        <begin position="233"/>
        <end position="251"/>
    </location>
</feature>
<evidence type="ECO:0000313" key="11">
    <source>
        <dbReference type="EMBL" id="EFJ17714.1"/>
    </source>
</evidence>
<dbReference type="FunCoup" id="D8SCH8">
    <property type="interactions" value="4727"/>
</dbReference>